<dbReference type="NCBIfam" id="NF033681">
    <property type="entry name" value="ExeM_NucH_DNase"/>
    <property type="match status" value="1"/>
</dbReference>
<dbReference type="InterPro" id="IPR001343">
    <property type="entry name" value="Hemolysn_Ca-bd"/>
</dbReference>
<dbReference type="InterPro" id="IPR018511">
    <property type="entry name" value="Hemolysin-typ_Ca-bd_CS"/>
</dbReference>
<keyword evidence="1" id="KW-0677">Repeat</keyword>
<dbReference type="SUPFAM" id="SSF56219">
    <property type="entry name" value="DNase I-like"/>
    <property type="match status" value="1"/>
</dbReference>
<dbReference type="EMBL" id="QFOD01000002">
    <property type="protein sequence ID" value="PZP35817.1"/>
    <property type="molecule type" value="Genomic_DNA"/>
</dbReference>
<dbReference type="Proteomes" id="UP000249633">
    <property type="component" value="Unassembled WGS sequence"/>
</dbReference>
<feature type="domain" description="HYR" evidence="3">
    <location>
        <begin position="206"/>
        <end position="307"/>
    </location>
</feature>
<dbReference type="AlphaFoldDB" id="A0A2W5E2Z8"/>
<dbReference type="InterPro" id="IPR001322">
    <property type="entry name" value="Lamin_tail_dom"/>
</dbReference>
<keyword evidence="2" id="KW-0732">Signal</keyword>
<evidence type="ECO:0000256" key="2">
    <source>
        <dbReference type="SAM" id="SignalP"/>
    </source>
</evidence>
<dbReference type="InterPro" id="IPR005135">
    <property type="entry name" value="Endo/exonuclease/phosphatase"/>
</dbReference>
<dbReference type="NCBIfam" id="TIGR03661">
    <property type="entry name" value="T1SS_VCA0849"/>
    <property type="match status" value="1"/>
</dbReference>
<dbReference type="InterPro" id="IPR036691">
    <property type="entry name" value="Endo/exonu/phosph_ase_sf"/>
</dbReference>
<gene>
    <name evidence="5" type="ORF">DI603_03360</name>
</gene>
<comment type="caution">
    <text evidence="5">The sequence shown here is derived from an EMBL/GenBank/DDBJ whole genome shotgun (WGS) entry which is preliminary data.</text>
</comment>
<evidence type="ECO:0008006" key="7">
    <source>
        <dbReference type="Google" id="ProtNLM"/>
    </source>
</evidence>
<reference evidence="5 6" key="1">
    <citation type="submission" date="2017-08" db="EMBL/GenBank/DDBJ databases">
        <title>Infants hospitalized years apart are colonized by the same room-sourced microbial strains.</title>
        <authorList>
            <person name="Brooks B."/>
            <person name="Olm M.R."/>
            <person name="Firek B.A."/>
            <person name="Baker R."/>
            <person name="Thomas B.C."/>
            <person name="Morowitz M.J."/>
            <person name="Banfield J.F."/>
        </authorList>
    </citation>
    <scope>NUCLEOTIDE SEQUENCE [LARGE SCALE GENOMIC DNA]</scope>
    <source>
        <strain evidence="5">S2_012_000_R2_81</strain>
    </source>
</reference>
<accession>A0A2W5E2Z8</accession>
<dbReference type="CDD" id="cd10283">
    <property type="entry name" value="MnuA_DNase1-like"/>
    <property type="match status" value="1"/>
</dbReference>
<dbReference type="PROSITE" id="PS51841">
    <property type="entry name" value="LTD"/>
    <property type="match status" value="1"/>
</dbReference>
<dbReference type="GO" id="GO:0003824">
    <property type="term" value="F:catalytic activity"/>
    <property type="evidence" value="ECO:0007669"/>
    <property type="project" value="InterPro"/>
</dbReference>
<name>A0A2W5E2Z8_9BURK</name>
<dbReference type="SUPFAM" id="SSF51120">
    <property type="entry name" value="beta-Roll"/>
    <property type="match status" value="1"/>
</dbReference>
<dbReference type="InterPro" id="IPR019960">
    <property type="entry name" value="T1SS_VCA0849"/>
</dbReference>
<evidence type="ECO:0000259" key="3">
    <source>
        <dbReference type="PROSITE" id="PS50825"/>
    </source>
</evidence>
<dbReference type="Pfam" id="PF03372">
    <property type="entry name" value="Exo_endo_phos"/>
    <property type="match status" value="1"/>
</dbReference>
<dbReference type="PANTHER" id="PTHR42834:SF1">
    <property type="entry name" value="ENDONUCLEASE_EXONUCLEASE_PHOSPHATASE FAMILY PROTEIN (AFU_ORTHOLOGUE AFUA_3G09210)"/>
    <property type="match status" value="1"/>
</dbReference>
<dbReference type="GO" id="GO:0005509">
    <property type="term" value="F:calcium ion binding"/>
    <property type="evidence" value="ECO:0007669"/>
    <property type="project" value="InterPro"/>
</dbReference>
<dbReference type="CDD" id="cd04486">
    <property type="entry name" value="YhcR_OBF_like"/>
    <property type="match status" value="1"/>
</dbReference>
<feature type="chain" id="PRO_5016110834" description="LTD domain-containing protein" evidence="2">
    <location>
        <begin position="22"/>
        <end position="1023"/>
    </location>
</feature>
<dbReference type="PROSITE" id="PS50825">
    <property type="entry name" value="HYR"/>
    <property type="match status" value="1"/>
</dbReference>
<feature type="signal peptide" evidence="2">
    <location>
        <begin position="1"/>
        <end position="21"/>
    </location>
</feature>
<evidence type="ECO:0000256" key="1">
    <source>
        <dbReference type="ARBA" id="ARBA00022737"/>
    </source>
</evidence>
<dbReference type="InterPro" id="IPR047971">
    <property type="entry name" value="ExeM-like"/>
</dbReference>
<evidence type="ECO:0000259" key="4">
    <source>
        <dbReference type="PROSITE" id="PS51841"/>
    </source>
</evidence>
<sequence>MKLRPLVSLLAAAFAAPAVLASSSGVVISQVYGGGGNSGATYKQDFIELFNAGSAPVTITGWSVQYAGATGTSWQVTPITGAVTLAAGQYYIVRQAAGTGGTVDVPTDTTIGSIAMGAASGKVALVKNATALSGASPTGAEDIVSYGSASTTEGTPAGTLSATASALRNGNGCTDTDSNSADFTVGTVAPRNSASPLNVCGGGGGTPSNPPIVPSCPDVSAASGTASSFSVSAVDSDSRVTAVSVVGSLPSGISLGDFVASSADGVAATQALNLSSSLSAGAYTLSLKWDNDDAQTASCTFKVSVSGVTSIPAIQGSGATSPLVGTSVTTSGVVTKLTSTGFYMQDPVGDNDPTTSDGIFVYTSTAPTVSVGQLVRLSATVTEFNTGAASNADTLAHTVTELTSPTGITVVGSGYSITPTEVDLTTLPAGGLEAYEGMVVTLRGPLMAQQNYFLGRYGQVTLAAGGRVYTPTNVLRPGADARALLADNTRRSILLDDGSTAQNPNPAPYIGVDNTLRAGDTTESITGVVDYGLATSSNTDFGMYKIVPLDVASVSFARTNARVATPQVSGGNVRIASANVLNFFTSFTNGAFVAGTAGCTLDGSTSNSNCRGADNITEFNRQIAKTVAELSALNADVVGLMEIQNSGNTTVNYLVSQLNAAVGAGTYASVPLPSQGTGTDAIRVAMIYKPGKLTLNGATISDADSVNNRPPLAQGFMLPNGEKFAVIVNHLKSKGSCPTSGADADDGLQGCWNAHRVDQANRLKTFLGTVKTTAGTNDVVMLGDFNSYAKEDPIDALTSDGSIVDMVGAFDPLDYSYVFDGSAGRLDHGFATSSLASKVVYATSWHINADEPSFIDYNTEFKVPFATTGSPDLYTATPYRSSDHDPMVMGLNLVKSLTGTNGNDVIIGTDGDDVIEGGPGRDTLTGKGGRNQFVYSSMLDAGDTITDFVPGKDTLVLTKLLASLGIASADPLAAGYVTCTTSGANAIVNIDADGSAGPQRARALAQLNNVSCAALMSAANFKF</sequence>
<organism evidence="5 6">
    <name type="scientific">Roseateles depolymerans</name>
    <dbReference type="NCBI Taxonomy" id="76731"/>
    <lineage>
        <taxon>Bacteria</taxon>
        <taxon>Pseudomonadati</taxon>
        <taxon>Pseudomonadota</taxon>
        <taxon>Betaproteobacteria</taxon>
        <taxon>Burkholderiales</taxon>
        <taxon>Sphaerotilaceae</taxon>
        <taxon>Roseateles</taxon>
    </lineage>
</organism>
<evidence type="ECO:0000313" key="5">
    <source>
        <dbReference type="EMBL" id="PZP35817.1"/>
    </source>
</evidence>
<protein>
    <recommendedName>
        <fullName evidence="7">LTD domain-containing protein</fullName>
    </recommendedName>
</protein>
<dbReference type="Gene3D" id="3.60.10.10">
    <property type="entry name" value="Endonuclease/exonuclease/phosphatase"/>
    <property type="match status" value="1"/>
</dbReference>
<feature type="domain" description="LTD" evidence="4">
    <location>
        <begin position="15"/>
        <end position="150"/>
    </location>
</feature>
<dbReference type="Pfam" id="PF00353">
    <property type="entry name" value="HemolysinCabind"/>
    <property type="match status" value="1"/>
</dbReference>
<evidence type="ECO:0000313" key="6">
    <source>
        <dbReference type="Proteomes" id="UP000249633"/>
    </source>
</evidence>
<dbReference type="PANTHER" id="PTHR42834">
    <property type="entry name" value="ENDONUCLEASE/EXONUCLEASE/PHOSPHATASE FAMILY PROTEIN (AFU_ORTHOLOGUE AFUA_3G09210)"/>
    <property type="match status" value="1"/>
</dbReference>
<dbReference type="Pfam" id="PF00932">
    <property type="entry name" value="LTD"/>
    <property type="match status" value="1"/>
</dbReference>
<dbReference type="SUPFAM" id="SSF74853">
    <property type="entry name" value="Lamin A/C globular tail domain"/>
    <property type="match status" value="1"/>
</dbReference>
<dbReference type="Gene3D" id="2.60.40.1260">
    <property type="entry name" value="Lamin Tail domain"/>
    <property type="match status" value="1"/>
</dbReference>
<dbReference type="InterPro" id="IPR036415">
    <property type="entry name" value="Lamin_tail_dom_sf"/>
</dbReference>
<dbReference type="InterPro" id="IPR003410">
    <property type="entry name" value="HYR_dom"/>
</dbReference>
<dbReference type="PROSITE" id="PS00330">
    <property type="entry name" value="HEMOLYSIN_CALCIUM"/>
    <property type="match status" value="1"/>
</dbReference>
<dbReference type="InterPro" id="IPR011049">
    <property type="entry name" value="Serralysin-like_metalloprot_C"/>
</dbReference>
<proteinExistence type="predicted"/>